<feature type="transmembrane region" description="Helical" evidence="1">
    <location>
        <begin position="52"/>
        <end position="71"/>
    </location>
</feature>
<organism evidence="2">
    <name type="scientific">marine sediment metagenome</name>
    <dbReference type="NCBI Taxonomy" id="412755"/>
    <lineage>
        <taxon>unclassified sequences</taxon>
        <taxon>metagenomes</taxon>
        <taxon>ecological metagenomes</taxon>
    </lineage>
</organism>
<keyword evidence="1" id="KW-1133">Transmembrane helix</keyword>
<protein>
    <submittedName>
        <fullName evidence="2">Uncharacterized protein</fullName>
    </submittedName>
</protein>
<gene>
    <name evidence="2" type="ORF">LCGC14_0970280</name>
</gene>
<keyword evidence="1" id="KW-0812">Transmembrane</keyword>
<evidence type="ECO:0000256" key="1">
    <source>
        <dbReference type="SAM" id="Phobius"/>
    </source>
</evidence>
<keyword evidence="1" id="KW-0472">Membrane</keyword>
<comment type="caution">
    <text evidence="2">The sequence shown here is derived from an EMBL/GenBank/DDBJ whole genome shotgun (WGS) entry which is preliminary data.</text>
</comment>
<evidence type="ECO:0000313" key="2">
    <source>
        <dbReference type="EMBL" id="KKN17020.1"/>
    </source>
</evidence>
<accession>A0A0F9NBZ5</accession>
<proteinExistence type="predicted"/>
<sequence>MRKQKMGNKDLERIEERLYLTHLLIMFIGLCLWGLFSILFLIIFLSDVFAERFLQSVISFVAAVGSMIMFFKFNKKLDEGF</sequence>
<reference evidence="2" key="1">
    <citation type="journal article" date="2015" name="Nature">
        <title>Complex archaea that bridge the gap between prokaryotes and eukaryotes.</title>
        <authorList>
            <person name="Spang A."/>
            <person name="Saw J.H."/>
            <person name="Jorgensen S.L."/>
            <person name="Zaremba-Niedzwiedzka K."/>
            <person name="Martijn J."/>
            <person name="Lind A.E."/>
            <person name="van Eijk R."/>
            <person name="Schleper C."/>
            <person name="Guy L."/>
            <person name="Ettema T.J."/>
        </authorList>
    </citation>
    <scope>NUCLEOTIDE SEQUENCE</scope>
</reference>
<name>A0A0F9NBZ5_9ZZZZ</name>
<feature type="transmembrane region" description="Helical" evidence="1">
    <location>
        <begin position="20"/>
        <end position="46"/>
    </location>
</feature>
<dbReference type="EMBL" id="LAZR01003564">
    <property type="protein sequence ID" value="KKN17020.1"/>
    <property type="molecule type" value="Genomic_DNA"/>
</dbReference>
<dbReference type="AlphaFoldDB" id="A0A0F9NBZ5"/>
<feature type="non-terminal residue" evidence="2">
    <location>
        <position position="81"/>
    </location>
</feature>